<keyword evidence="2" id="KW-1185">Reference proteome</keyword>
<dbReference type="EMBL" id="JBBPFD010000002">
    <property type="protein sequence ID" value="KAK7939287.1"/>
    <property type="molecule type" value="Genomic_DNA"/>
</dbReference>
<dbReference type="AlphaFoldDB" id="A0AAW0PXM8"/>
<accession>A0AAW0PXM8</accession>
<comment type="caution">
    <text evidence="1">The sequence shown here is derived from an EMBL/GenBank/DDBJ whole genome shotgun (WGS) entry which is preliminary data.</text>
</comment>
<sequence>MRRNSYTREIERVPSARSIVRSQRVEAAQRLHVETGQLVEVTVNKQLMMLYILFYMDGCRSLHLWPPAERLCDDETSGLDLRGEALCFRAFEASQVATGSKTFKSSSVHLNTVPEPLQAVRCPFSRCLQVWSGVGPGLHMELRVKHGAMQDQLSLCCPCSEPCLLQRPAEHSATSPW</sequence>
<proteinExistence type="predicted"/>
<name>A0AAW0PXM8_9GOBI</name>
<protein>
    <submittedName>
        <fullName evidence="1">Uncharacterized protein</fullName>
    </submittedName>
</protein>
<reference evidence="2" key="1">
    <citation type="submission" date="2024-04" db="EMBL/GenBank/DDBJ databases">
        <title>Salinicola lusitanus LLJ914,a marine bacterium isolated from the Okinawa Trough.</title>
        <authorList>
            <person name="Li J."/>
        </authorList>
    </citation>
    <scope>NUCLEOTIDE SEQUENCE [LARGE SCALE GENOMIC DNA]</scope>
</reference>
<organism evidence="1 2">
    <name type="scientific">Mugilogobius chulae</name>
    <name type="common">yellowstripe goby</name>
    <dbReference type="NCBI Taxonomy" id="88201"/>
    <lineage>
        <taxon>Eukaryota</taxon>
        <taxon>Metazoa</taxon>
        <taxon>Chordata</taxon>
        <taxon>Craniata</taxon>
        <taxon>Vertebrata</taxon>
        <taxon>Euteleostomi</taxon>
        <taxon>Actinopterygii</taxon>
        <taxon>Neopterygii</taxon>
        <taxon>Teleostei</taxon>
        <taxon>Neoteleostei</taxon>
        <taxon>Acanthomorphata</taxon>
        <taxon>Gobiaria</taxon>
        <taxon>Gobiiformes</taxon>
        <taxon>Gobioidei</taxon>
        <taxon>Gobiidae</taxon>
        <taxon>Gobionellinae</taxon>
        <taxon>Mugilogobius</taxon>
    </lineage>
</organism>
<evidence type="ECO:0000313" key="2">
    <source>
        <dbReference type="Proteomes" id="UP001460270"/>
    </source>
</evidence>
<gene>
    <name evidence="1" type="ORF">WMY93_002613</name>
</gene>
<evidence type="ECO:0000313" key="1">
    <source>
        <dbReference type="EMBL" id="KAK7939287.1"/>
    </source>
</evidence>
<dbReference type="Proteomes" id="UP001460270">
    <property type="component" value="Unassembled WGS sequence"/>
</dbReference>